<organism evidence="3 4">
    <name type="scientific">Aeromicrobium erythreum</name>
    <dbReference type="NCBI Taxonomy" id="2041"/>
    <lineage>
        <taxon>Bacteria</taxon>
        <taxon>Bacillati</taxon>
        <taxon>Actinomycetota</taxon>
        <taxon>Actinomycetes</taxon>
        <taxon>Propionibacteriales</taxon>
        <taxon>Nocardioidaceae</taxon>
        <taxon>Aeromicrobium</taxon>
    </lineage>
</organism>
<keyword evidence="1" id="KW-0378">Hydrolase</keyword>
<dbReference type="AlphaFoldDB" id="A0A0U4AUH1"/>
<dbReference type="Proteomes" id="UP000067689">
    <property type="component" value="Chromosome"/>
</dbReference>
<reference evidence="3 4" key="1">
    <citation type="journal article" date="1991" name="Int. J. Syst. Bacteriol.">
        <title>Description of the erythromycin-producing bacterium Arthrobacter sp. strain NRRL B-3381 as Aeromicrobium erythreum gen. nov., sp. nov.</title>
        <authorList>
            <person name="Miller E.S."/>
            <person name="Woese C.R."/>
            <person name="Brenner S."/>
        </authorList>
    </citation>
    <scope>NUCLEOTIDE SEQUENCE [LARGE SCALE GENOMIC DNA]</scope>
    <source>
        <strain evidence="3 4">AR18</strain>
    </source>
</reference>
<evidence type="ECO:0000313" key="3">
    <source>
        <dbReference type="EMBL" id="ALX04032.1"/>
    </source>
</evidence>
<dbReference type="InterPro" id="IPR050272">
    <property type="entry name" value="Isochorismatase-like_hydrls"/>
</dbReference>
<dbReference type="InterPro" id="IPR000868">
    <property type="entry name" value="Isochorismatase-like_dom"/>
</dbReference>
<dbReference type="STRING" id="2041.AERYTH_04630"/>
<feature type="domain" description="Isochorismatase-like" evidence="2">
    <location>
        <begin position="2"/>
        <end position="160"/>
    </location>
</feature>
<dbReference type="SUPFAM" id="SSF52499">
    <property type="entry name" value="Isochorismatase-like hydrolases"/>
    <property type="match status" value="1"/>
</dbReference>
<evidence type="ECO:0000259" key="2">
    <source>
        <dbReference type="Pfam" id="PF00857"/>
    </source>
</evidence>
<dbReference type="InterPro" id="IPR036380">
    <property type="entry name" value="Isochorismatase-like_sf"/>
</dbReference>
<protein>
    <recommendedName>
        <fullName evidence="2">Isochorismatase-like domain-containing protein</fullName>
    </recommendedName>
</protein>
<dbReference type="Pfam" id="PF00857">
    <property type="entry name" value="Isochorismatase"/>
    <property type="match status" value="1"/>
</dbReference>
<keyword evidence="4" id="KW-1185">Reference proteome</keyword>
<gene>
    <name evidence="3" type="ORF">AERYTH_04630</name>
</gene>
<proteinExistence type="predicted"/>
<dbReference type="Gene3D" id="3.40.50.850">
    <property type="entry name" value="Isochorismatase-like"/>
    <property type="match status" value="1"/>
</dbReference>
<dbReference type="EMBL" id="CP011502">
    <property type="protein sequence ID" value="ALX04032.1"/>
    <property type="molecule type" value="Genomic_DNA"/>
</dbReference>
<dbReference type="PANTHER" id="PTHR43540">
    <property type="entry name" value="PEROXYUREIDOACRYLATE/UREIDOACRYLATE AMIDOHYDROLASE-RELATED"/>
    <property type="match status" value="1"/>
</dbReference>
<evidence type="ECO:0000256" key="1">
    <source>
        <dbReference type="ARBA" id="ARBA00022801"/>
    </source>
</evidence>
<dbReference type="CDD" id="cd00431">
    <property type="entry name" value="cysteine_hydrolases"/>
    <property type="match status" value="1"/>
</dbReference>
<evidence type="ECO:0000313" key="4">
    <source>
        <dbReference type="Proteomes" id="UP000067689"/>
    </source>
</evidence>
<dbReference type="KEGG" id="aer:AERYTH_04630"/>
<dbReference type="PANTHER" id="PTHR43540:SF6">
    <property type="entry name" value="ISOCHORISMATASE-LIKE DOMAIN-CONTAINING PROTEIN"/>
    <property type="match status" value="1"/>
</dbReference>
<dbReference type="PATRIC" id="fig|2041.4.peg.962"/>
<dbReference type="GO" id="GO:0016787">
    <property type="term" value="F:hydrolase activity"/>
    <property type="evidence" value="ECO:0007669"/>
    <property type="project" value="UniProtKB-KW"/>
</dbReference>
<accession>A0A0U4AUH1</accession>
<sequence length="177" mass="19398">MLIDLQEDFLSTPGLARRRAGLLAAVHWWVGQARRHGAPVVEVRTVLPRDPATWALNMRDDDSPVALEGTDGAGPVSELADVDTILVTKRRDDAFLDTELLEVLRAHDVDRLLLAGVATQACVAMTAASAYAHDFRVSLAGGAVASDDDHAHQEALRWLAEEYRQDVREPREGWPTA</sequence>
<name>A0A0U4AUH1_9ACTN</name>